<evidence type="ECO:0000313" key="2">
    <source>
        <dbReference type="Proteomes" id="UP000460272"/>
    </source>
</evidence>
<dbReference type="EMBL" id="RPFW01000004">
    <property type="protein sequence ID" value="TVZ03359.1"/>
    <property type="molecule type" value="Genomic_DNA"/>
</dbReference>
<keyword evidence="2" id="KW-1185">Reference proteome</keyword>
<comment type="caution">
    <text evidence="1">The sequence shown here is derived from an EMBL/GenBank/DDBJ whole genome shotgun (WGS) entry which is preliminary data.</text>
</comment>
<reference evidence="1 2" key="1">
    <citation type="submission" date="2018-11" db="EMBL/GenBank/DDBJ databases">
        <title>Trebonia kvetii gen.nov., sp.nov., a novel acidophilic actinobacterium, and proposal of the new actinobacterial family Treboniaceae fam. nov.</title>
        <authorList>
            <person name="Rapoport D."/>
            <person name="Sagova-Mareckova M."/>
            <person name="Sedlacek I."/>
            <person name="Provaznik J."/>
            <person name="Kralova S."/>
            <person name="Pavlinic D."/>
            <person name="Benes V."/>
            <person name="Kopecky J."/>
        </authorList>
    </citation>
    <scope>NUCLEOTIDE SEQUENCE [LARGE SCALE GENOMIC DNA]</scope>
    <source>
        <strain evidence="1 2">15Tr583</strain>
    </source>
</reference>
<proteinExistence type="predicted"/>
<protein>
    <submittedName>
        <fullName evidence="1">Uncharacterized protein</fullName>
    </submittedName>
</protein>
<accession>A0A6P2BW51</accession>
<dbReference type="OrthoDB" id="3848264at2"/>
<gene>
    <name evidence="1" type="ORF">EAS64_23420</name>
</gene>
<organism evidence="1 2">
    <name type="scientific">Trebonia kvetii</name>
    <dbReference type="NCBI Taxonomy" id="2480626"/>
    <lineage>
        <taxon>Bacteria</taxon>
        <taxon>Bacillati</taxon>
        <taxon>Actinomycetota</taxon>
        <taxon>Actinomycetes</taxon>
        <taxon>Streptosporangiales</taxon>
        <taxon>Treboniaceae</taxon>
        <taxon>Trebonia</taxon>
    </lineage>
</organism>
<dbReference type="RefSeq" id="WP_145856047.1">
    <property type="nucleotide sequence ID" value="NZ_RPFW01000004.1"/>
</dbReference>
<sequence>MAHDHDHDVADDDFDFEDIDIKEALGLPDALPPIRLQPLHELAARARTAPIAGQLAALAEWVGKDGREIDEAGDLTPDGLTEAIATLGVEPTDFAFLWEYALGVEWLVFDPEDDDRVVPGETAEDWTSGDDDRVFAAWSGTMAAVLSETLDLYGPDLEADEDPDELEFDFAGQGMAIAVLLFLARREGLTLEEFAEVLWENAAGGHDEDDEEAHGEIAEARAEWESEYGDAARLLLDKLADTLAITETDELIRLTPLALAALHEQLVEAGVEIPLLPQTAAELSGAELLAMAGGVTDAEFEAEVDGWTAARGNDAAATELLELAATAEPGERMLAVAAVTRIGPPAEPAWRASLAVPQVRAYAKVALAQLSGVDAEGTGPADLPAELEMEPEDLAWVATDLLSLAIDEEFPDPDYLAVSFREAVPAGREGMLFEGMARSDHPDAVDVLTHLGEYHPDKQVAKAARGAAHKAASRRG</sequence>
<dbReference type="AlphaFoldDB" id="A0A6P2BW51"/>
<dbReference type="Proteomes" id="UP000460272">
    <property type="component" value="Unassembled WGS sequence"/>
</dbReference>
<evidence type="ECO:0000313" key="1">
    <source>
        <dbReference type="EMBL" id="TVZ03359.1"/>
    </source>
</evidence>
<name>A0A6P2BW51_9ACTN</name>